<organism evidence="1 2">
    <name type="scientific">Pyrenophora teres f. teres</name>
    <dbReference type="NCBI Taxonomy" id="97479"/>
    <lineage>
        <taxon>Eukaryota</taxon>
        <taxon>Fungi</taxon>
        <taxon>Dikarya</taxon>
        <taxon>Ascomycota</taxon>
        <taxon>Pezizomycotina</taxon>
        <taxon>Dothideomycetes</taxon>
        <taxon>Pleosporomycetidae</taxon>
        <taxon>Pleosporales</taxon>
        <taxon>Pleosporineae</taxon>
        <taxon>Pleosporaceae</taxon>
        <taxon>Pyrenophora</taxon>
    </lineage>
</organism>
<name>A0A6S6VJQ5_9PLEO</name>
<dbReference type="Proteomes" id="UP000472372">
    <property type="component" value="Chromosome 3"/>
</dbReference>
<evidence type="ECO:0000313" key="1">
    <source>
        <dbReference type="EMBL" id="CAE7022297.1"/>
    </source>
</evidence>
<reference evidence="1" key="1">
    <citation type="submission" date="2021-02" db="EMBL/GenBank/DDBJ databases">
        <authorList>
            <person name="Syme A R."/>
            <person name="Syme A R."/>
            <person name="Moolhuijzen P."/>
        </authorList>
    </citation>
    <scope>NUCLEOTIDE SEQUENCE</scope>
    <source>
        <strain evidence="1">W1-1</strain>
    </source>
</reference>
<protein>
    <submittedName>
        <fullName evidence="1">Uncharacterized protein</fullName>
    </submittedName>
</protein>
<sequence length="166" mass="18700">MNLINSIVFATAILPSTVCVLAQVVRPDFTPGTCTFHGVVHRDCNSQGKMTTYFNLSPFYDYDGKQFMEQTNAIHLTDGLTLTGPVAGHQLHIAYVNDGMTFTYRDSHWPNNGKDSRFSCTTQRWVGEPLVCSSRDRLHRTQILSCNFKCEKPMANKRSVSKVFEA</sequence>
<gene>
    <name evidence="1" type="ORF">PTTW11_03407</name>
</gene>
<dbReference type="AlphaFoldDB" id="A0A6S6VJQ5"/>
<accession>A0A6S6VJQ5</accession>
<dbReference type="EMBL" id="HG992979">
    <property type="protein sequence ID" value="CAE7022297.1"/>
    <property type="molecule type" value="Genomic_DNA"/>
</dbReference>
<evidence type="ECO:0000313" key="2">
    <source>
        <dbReference type="Proteomes" id="UP000472372"/>
    </source>
</evidence>
<proteinExistence type="predicted"/>